<protein>
    <recommendedName>
        <fullName evidence="5">ABC transporter domain-containing protein</fullName>
    </recommendedName>
</protein>
<dbReference type="Gene3D" id="3.40.50.300">
    <property type="entry name" value="P-loop containing nucleotide triphosphate hydrolases"/>
    <property type="match status" value="2"/>
</dbReference>
<keyword evidence="3" id="KW-0547">Nucleotide-binding</keyword>
<keyword evidence="4" id="KW-0067">ATP-binding</keyword>
<organism evidence="6 7">
    <name type="scientific">Actinophytocola xinjiangensis</name>
    <dbReference type="NCBI Taxonomy" id="485602"/>
    <lineage>
        <taxon>Bacteria</taxon>
        <taxon>Bacillati</taxon>
        <taxon>Actinomycetota</taxon>
        <taxon>Actinomycetes</taxon>
        <taxon>Pseudonocardiales</taxon>
        <taxon>Pseudonocardiaceae</taxon>
    </lineage>
</organism>
<evidence type="ECO:0000256" key="4">
    <source>
        <dbReference type="ARBA" id="ARBA00022840"/>
    </source>
</evidence>
<dbReference type="EMBL" id="MSIF01000026">
    <property type="protein sequence ID" value="OLF05699.1"/>
    <property type="molecule type" value="Genomic_DNA"/>
</dbReference>
<proteinExistence type="predicted"/>
<dbReference type="PROSITE" id="PS00211">
    <property type="entry name" value="ABC_TRANSPORTER_1"/>
    <property type="match status" value="1"/>
</dbReference>
<dbReference type="PANTHER" id="PTHR43790:SF9">
    <property type="entry name" value="GALACTOFURANOSE TRANSPORTER ATP-BINDING PROTEIN YTFR"/>
    <property type="match status" value="1"/>
</dbReference>
<dbReference type="PROSITE" id="PS50893">
    <property type="entry name" value="ABC_TRANSPORTER_2"/>
    <property type="match status" value="2"/>
</dbReference>
<reference evidence="6 7" key="1">
    <citation type="submission" date="2016-12" db="EMBL/GenBank/DDBJ databases">
        <title>The draft genome sequence of Actinophytocola xinjiangensis.</title>
        <authorList>
            <person name="Wang W."/>
            <person name="Yuan L."/>
        </authorList>
    </citation>
    <scope>NUCLEOTIDE SEQUENCE [LARGE SCALE GENOMIC DNA]</scope>
    <source>
        <strain evidence="6 7">CGMCC 4.4663</strain>
    </source>
</reference>
<dbReference type="GO" id="GO:0005524">
    <property type="term" value="F:ATP binding"/>
    <property type="evidence" value="ECO:0007669"/>
    <property type="project" value="UniProtKB-KW"/>
</dbReference>
<dbReference type="RefSeq" id="WP_075137330.1">
    <property type="nucleotide sequence ID" value="NZ_MSIF01000026.1"/>
</dbReference>
<name>A0A7Z1AVS2_9PSEU</name>
<evidence type="ECO:0000259" key="5">
    <source>
        <dbReference type="PROSITE" id="PS50893"/>
    </source>
</evidence>
<feature type="domain" description="ABC transporter" evidence="5">
    <location>
        <begin position="237"/>
        <end position="492"/>
    </location>
</feature>
<accession>A0A7Z1AVS2</accession>
<sequence>MLVLDGVRKSYSGVEVLHGIDLDAGPGEVLAVVGANGAGKSTLIKILCGAVKRDGGTVTVDGRPEQLGNPHAAAALGIRTVHQELSLVPDLTVTENILLGDLPTRAGLVDWPAAHRRAGELLRRTGFSGIDVRTPARRLSVARRQMVEIAKAMASEPRILILDEPSAVLAGDDLDQLFALIRSLRAEGVLVLYVSHRLEEIMAIADRVVVMRDGVITADTTPARTDEAELVRLMAGRRLDQIYPARRTEPGAELLRTTGLSREGCFTDVSVTIRAGEVVGMFGLVGSGRSELAEVLFGAAARTGGEIALAGRPARLRSPREAIDAGIALVTEDRKATGLVLDLSVRDNASLATMRTFRRRGLIDRVRQARSVGDLAERLDLRPRGISRPVGQLSGGNQQKVVLSKWLLARPKVLILDEPTRGVDVAARVDLYRMVDELTRAGLGVLMISSDLTEVLGMSDRVLVMHEGRVVADLRSAETDEEEVLAYSIGVAA</sequence>
<dbReference type="PANTHER" id="PTHR43790">
    <property type="entry name" value="CARBOHYDRATE TRANSPORT ATP-BINDING PROTEIN MG119-RELATED"/>
    <property type="match status" value="1"/>
</dbReference>
<dbReference type="GO" id="GO:0016887">
    <property type="term" value="F:ATP hydrolysis activity"/>
    <property type="evidence" value="ECO:0007669"/>
    <property type="project" value="InterPro"/>
</dbReference>
<evidence type="ECO:0000313" key="7">
    <source>
        <dbReference type="Proteomes" id="UP000185696"/>
    </source>
</evidence>
<keyword evidence="7" id="KW-1185">Reference proteome</keyword>
<gene>
    <name evidence="6" type="ORF">BLA60_34880</name>
</gene>
<evidence type="ECO:0000313" key="6">
    <source>
        <dbReference type="EMBL" id="OLF05699.1"/>
    </source>
</evidence>
<keyword evidence="1" id="KW-0813">Transport</keyword>
<dbReference type="OrthoDB" id="3651648at2"/>
<dbReference type="CDD" id="cd03216">
    <property type="entry name" value="ABC_Carb_Monos_I"/>
    <property type="match status" value="1"/>
</dbReference>
<evidence type="ECO:0000256" key="2">
    <source>
        <dbReference type="ARBA" id="ARBA00022737"/>
    </source>
</evidence>
<evidence type="ECO:0000256" key="3">
    <source>
        <dbReference type="ARBA" id="ARBA00022741"/>
    </source>
</evidence>
<dbReference type="InterPro" id="IPR003593">
    <property type="entry name" value="AAA+_ATPase"/>
</dbReference>
<dbReference type="AlphaFoldDB" id="A0A7Z1AVS2"/>
<evidence type="ECO:0000256" key="1">
    <source>
        <dbReference type="ARBA" id="ARBA00022448"/>
    </source>
</evidence>
<dbReference type="Proteomes" id="UP000185696">
    <property type="component" value="Unassembled WGS sequence"/>
</dbReference>
<keyword evidence="2" id="KW-0677">Repeat</keyword>
<dbReference type="SUPFAM" id="SSF52540">
    <property type="entry name" value="P-loop containing nucleoside triphosphate hydrolases"/>
    <property type="match status" value="2"/>
</dbReference>
<dbReference type="Pfam" id="PF00005">
    <property type="entry name" value="ABC_tran"/>
    <property type="match status" value="2"/>
</dbReference>
<dbReference type="SMART" id="SM00382">
    <property type="entry name" value="AAA"/>
    <property type="match status" value="2"/>
</dbReference>
<dbReference type="InterPro" id="IPR003439">
    <property type="entry name" value="ABC_transporter-like_ATP-bd"/>
</dbReference>
<dbReference type="InterPro" id="IPR050107">
    <property type="entry name" value="ABC_carbohydrate_import_ATPase"/>
</dbReference>
<dbReference type="InterPro" id="IPR017871">
    <property type="entry name" value="ABC_transporter-like_CS"/>
</dbReference>
<feature type="domain" description="ABC transporter" evidence="5">
    <location>
        <begin position="2"/>
        <end position="238"/>
    </location>
</feature>
<dbReference type="InterPro" id="IPR027417">
    <property type="entry name" value="P-loop_NTPase"/>
</dbReference>
<dbReference type="CDD" id="cd03215">
    <property type="entry name" value="ABC_Carb_Monos_II"/>
    <property type="match status" value="1"/>
</dbReference>
<comment type="caution">
    <text evidence="6">The sequence shown here is derived from an EMBL/GenBank/DDBJ whole genome shotgun (WGS) entry which is preliminary data.</text>
</comment>